<accession>A0AAX0K3J7</accession>
<dbReference type="NCBIfam" id="NF040517">
    <property type="entry name" value="Lacto_Palin_RP2"/>
    <property type="match status" value="1"/>
</dbReference>
<gene>
    <name evidence="1" type="ORF">BWR10_05580</name>
</gene>
<dbReference type="AntiFam" id="ANF00267">
    <property type="entry name" value="DNA repeat translations related to WP_015765070.1"/>
</dbReference>
<dbReference type="AlphaFoldDB" id="A0AAX0K3J7"/>
<evidence type="ECO:0000313" key="2">
    <source>
        <dbReference type="Proteomes" id="UP000189067"/>
    </source>
</evidence>
<organism evidence="1 2">
    <name type="scientific">Lacticaseibacillus rhamnosus</name>
    <name type="common">Lactobacillus rhamnosus</name>
    <dbReference type="NCBI Taxonomy" id="47715"/>
    <lineage>
        <taxon>Bacteria</taxon>
        <taxon>Bacillati</taxon>
        <taxon>Bacillota</taxon>
        <taxon>Bacilli</taxon>
        <taxon>Lactobacillales</taxon>
        <taxon>Lactobacillaceae</taxon>
        <taxon>Lacticaseibacillus</taxon>
    </lineage>
</organism>
<evidence type="ECO:0000313" key="1">
    <source>
        <dbReference type="EMBL" id="ONN75102.1"/>
    </source>
</evidence>
<comment type="caution">
    <text evidence="1">The sequence shown here is derived from an EMBL/GenBank/DDBJ whole genome shotgun (WGS) entry which is preliminary data.</text>
</comment>
<sequence>MAKTEPSRLRPLTLRLLTAPARASKRVRQPRNLHIRTLVAMARPGPSRPRPQVRLYAHNAFTGAGICV</sequence>
<protein>
    <submittedName>
        <fullName evidence="1">Uncharacterized protein</fullName>
    </submittedName>
</protein>
<reference evidence="1 2" key="1">
    <citation type="submission" date="2017-01" db="EMBL/GenBank/DDBJ databases">
        <title>In silico prediction, in vitro antibacterial spectrum and physicochemical properties of a putative bacteriocin produced by Lactobacillus rhamnosus strain L156.4.</title>
        <authorList>
            <person name="Silveira A.M."/>
            <person name="Monteiro A.S."/>
            <person name="Santos V.L."/>
            <person name="Nicoli J.R."/>
            <person name="Azevedo V."/>
            <person name="Soares S.C."/>
            <person name="Castro-Oliveira L."/>
            <person name="Dias-Souza M.V."/>
            <person name="Nardi R.M."/>
        </authorList>
    </citation>
    <scope>NUCLEOTIDE SEQUENCE [LARGE SCALE GENOMIC DNA]</scope>
    <source>
        <strain evidence="1 2">L156.4</strain>
    </source>
</reference>
<dbReference type="EMBL" id="MTJY01000025">
    <property type="protein sequence ID" value="ONN75102.1"/>
    <property type="molecule type" value="Genomic_DNA"/>
</dbReference>
<dbReference type="Proteomes" id="UP000189067">
    <property type="component" value="Unassembled WGS sequence"/>
</dbReference>
<proteinExistence type="predicted"/>
<name>A0AAX0K3J7_LACRH</name>